<dbReference type="InterPro" id="IPR006366">
    <property type="entry name" value="CobA/CysG_C"/>
</dbReference>
<evidence type="ECO:0000256" key="5">
    <source>
        <dbReference type="ARBA" id="ARBA00022691"/>
    </source>
</evidence>
<dbReference type="InterPro" id="IPR035996">
    <property type="entry name" value="4pyrrol_Methylase_sf"/>
</dbReference>
<comment type="pathway">
    <text evidence="7">Porphyrin-containing compound metabolism; siroheme biosynthesis; precorrin-2 from uroporphyrinogen III: step 1/1.</text>
</comment>
<dbReference type="GO" id="GO:0004851">
    <property type="term" value="F:uroporphyrin-III C-methyltransferase activity"/>
    <property type="evidence" value="ECO:0007669"/>
    <property type="project" value="UniProtKB-EC"/>
</dbReference>
<dbReference type="NCBIfam" id="TIGR01469">
    <property type="entry name" value="cobA_cysG_Cterm"/>
    <property type="match status" value="1"/>
</dbReference>
<dbReference type="PANTHER" id="PTHR45790">
    <property type="entry name" value="SIROHEME SYNTHASE-RELATED"/>
    <property type="match status" value="1"/>
</dbReference>
<dbReference type="InterPro" id="IPR000878">
    <property type="entry name" value="4pyrrol_Mease"/>
</dbReference>
<comment type="caution">
    <text evidence="10">The sequence shown here is derived from an EMBL/GenBank/DDBJ whole genome shotgun (WGS) entry which is preliminary data.</text>
</comment>
<keyword evidence="3 8" id="KW-0489">Methyltransferase</keyword>
<dbReference type="EC" id="2.1.1.107" evidence="2"/>
<proteinExistence type="inferred from homology"/>
<evidence type="ECO:0000256" key="8">
    <source>
        <dbReference type="RuleBase" id="RU003960"/>
    </source>
</evidence>
<dbReference type="NCBIfam" id="NF004790">
    <property type="entry name" value="PRK06136.1"/>
    <property type="match status" value="1"/>
</dbReference>
<evidence type="ECO:0000256" key="6">
    <source>
        <dbReference type="ARBA" id="ARBA00023244"/>
    </source>
</evidence>
<evidence type="ECO:0000313" key="11">
    <source>
        <dbReference type="Proteomes" id="UP001595791"/>
    </source>
</evidence>
<evidence type="ECO:0000256" key="3">
    <source>
        <dbReference type="ARBA" id="ARBA00022603"/>
    </source>
</evidence>
<dbReference type="SUPFAM" id="SSF53790">
    <property type="entry name" value="Tetrapyrrole methylase"/>
    <property type="match status" value="1"/>
</dbReference>
<keyword evidence="4 8" id="KW-0808">Transferase</keyword>
<dbReference type="RefSeq" id="WP_378167151.1">
    <property type="nucleotide sequence ID" value="NZ_JBHSBU010000001.1"/>
</dbReference>
<organism evidence="10 11">
    <name type="scientific">Chitinimonas lacunae</name>
    <dbReference type="NCBI Taxonomy" id="1963018"/>
    <lineage>
        <taxon>Bacteria</taxon>
        <taxon>Pseudomonadati</taxon>
        <taxon>Pseudomonadota</taxon>
        <taxon>Betaproteobacteria</taxon>
        <taxon>Neisseriales</taxon>
        <taxon>Chitinibacteraceae</taxon>
        <taxon>Chitinimonas</taxon>
    </lineage>
</organism>
<evidence type="ECO:0000313" key="10">
    <source>
        <dbReference type="EMBL" id="MFC4161331.1"/>
    </source>
</evidence>
<dbReference type="PANTHER" id="PTHR45790:SF3">
    <property type="entry name" value="S-ADENOSYL-L-METHIONINE-DEPENDENT UROPORPHYRINOGEN III METHYLTRANSFERASE, CHLOROPLASTIC"/>
    <property type="match status" value="1"/>
</dbReference>
<dbReference type="Proteomes" id="UP001595791">
    <property type="component" value="Unassembled WGS sequence"/>
</dbReference>
<dbReference type="EMBL" id="JBHSBU010000001">
    <property type="protein sequence ID" value="MFC4161331.1"/>
    <property type="molecule type" value="Genomic_DNA"/>
</dbReference>
<gene>
    <name evidence="10" type="primary">cobA</name>
    <name evidence="10" type="ORF">ACFOW7_18485</name>
</gene>
<evidence type="ECO:0000256" key="2">
    <source>
        <dbReference type="ARBA" id="ARBA00012162"/>
    </source>
</evidence>
<dbReference type="Gene3D" id="3.40.1010.10">
    <property type="entry name" value="Cobalt-precorrin-4 Transmethylase, Domain 1"/>
    <property type="match status" value="1"/>
</dbReference>
<keyword evidence="11" id="KW-1185">Reference proteome</keyword>
<dbReference type="InterPro" id="IPR003043">
    <property type="entry name" value="Uropor_MeTrfase_CS"/>
</dbReference>
<keyword evidence="5" id="KW-0949">S-adenosyl-L-methionine</keyword>
<name>A0ABV8MVI1_9NEIS</name>
<evidence type="ECO:0000256" key="1">
    <source>
        <dbReference type="ARBA" id="ARBA00005879"/>
    </source>
</evidence>
<dbReference type="InterPro" id="IPR014776">
    <property type="entry name" value="4pyrrole_Mease_sub2"/>
</dbReference>
<dbReference type="PROSITE" id="PS00839">
    <property type="entry name" value="SUMT_1"/>
    <property type="match status" value="1"/>
</dbReference>
<evidence type="ECO:0000256" key="7">
    <source>
        <dbReference type="ARBA" id="ARBA00025705"/>
    </source>
</evidence>
<dbReference type="InterPro" id="IPR050161">
    <property type="entry name" value="Siro_Cobalamin_biosynth"/>
</dbReference>
<dbReference type="Gene3D" id="3.30.950.10">
    <property type="entry name" value="Methyltransferase, Cobalt-precorrin-4 Transmethylase, Domain 2"/>
    <property type="match status" value="1"/>
</dbReference>
<comment type="similarity">
    <text evidence="1 8">Belongs to the precorrin methyltransferase family.</text>
</comment>
<feature type="domain" description="Tetrapyrrole methylase" evidence="9">
    <location>
        <begin position="3"/>
        <end position="212"/>
    </location>
</feature>
<dbReference type="Pfam" id="PF00590">
    <property type="entry name" value="TP_methylase"/>
    <property type="match status" value="1"/>
</dbReference>
<dbReference type="CDD" id="cd11642">
    <property type="entry name" value="SUMT"/>
    <property type="match status" value="1"/>
</dbReference>
<dbReference type="InterPro" id="IPR014777">
    <property type="entry name" value="4pyrrole_Mease_sub1"/>
</dbReference>
<dbReference type="GO" id="GO:0032259">
    <property type="term" value="P:methylation"/>
    <property type="evidence" value="ECO:0007669"/>
    <property type="project" value="UniProtKB-KW"/>
</dbReference>
<reference evidence="11" key="1">
    <citation type="journal article" date="2019" name="Int. J. Syst. Evol. Microbiol.">
        <title>The Global Catalogue of Microorganisms (GCM) 10K type strain sequencing project: providing services to taxonomists for standard genome sequencing and annotation.</title>
        <authorList>
            <consortium name="The Broad Institute Genomics Platform"/>
            <consortium name="The Broad Institute Genome Sequencing Center for Infectious Disease"/>
            <person name="Wu L."/>
            <person name="Ma J."/>
        </authorList>
    </citation>
    <scope>NUCLEOTIDE SEQUENCE [LARGE SCALE GENOMIC DNA]</scope>
    <source>
        <strain evidence="11">LMG 29894</strain>
    </source>
</reference>
<keyword evidence="6" id="KW-0627">Porphyrin biosynthesis</keyword>
<dbReference type="PROSITE" id="PS00840">
    <property type="entry name" value="SUMT_2"/>
    <property type="match status" value="1"/>
</dbReference>
<accession>A0ABV8MVI1</accession>
<evidence type="ECO:0000259" key="9">
    <source>
        <dbReference type="Pfam" id="PF00590"/>
    </source>
</evidence>
<sequence>MGKVYLVGAGPGAADLITVRGMRLLARADVVLYDALVEPEMLEYCPQAQLIAVGKRCAGAATAQRFINKTLLDCAARFGTVVRLKGGDPSLFGRAQEEIDALAAHGIKAEIVPGVTAALAAAAELGVSLTERGVARNVVFATARVGEGETGSDWVSAVAAADTAVLYMGVRQAAEIAAALTAAGLAASTPVRLVESASRPDCREFSFTLATLPDAAQLALSGPAILLLGDVFRARAALTTPLRAAA</sequence>
<evidence type="ECO:0000256" key="4">
    <source>
        <dbReference type="ARBA" id="ARBA00022679"/>
    </source>
</evidence>
<protein>
    <recommendedName>
        <fullName evidence="2">uroporphyrinogen-III C-methyltransferase</fullName>
        <ecNumber evidence="2">2.1.1.107</ecNumber>
    </recommendedName>
</protein>